<sequence length="361" mass="40513">MLTLVTYTYNDHDFARTQLERIRLFGNLVQAVIVVDDGSEEAFVPPAVPNCPGGVEVLRHPANLGPAAAKRTGIGHARTDFIFSIDSDIVCDRIWLPSALSFMAEHPNFGLVGAQPLASDLGDTLSHALNIRSRFQPVPERPAFASGEIWLLRKKVYDAVRGLEGYEQRTHEDWHLCRKITQAGHDIALHQTGTVRQTRKIRRAAQVRRDGVYYFQSYRSILESRGPEAIVRVFTDELLHAVRLADTYDAQILVYIELAKILLVLAELHQGEGHDVVFAEVVQSFTKVFGRYPSIMSAVEQDLALRSIPMPDNSAPATHAGFFTYLADIVGVSRLERIDTQTLPRSFAEESESKFDFHYLL</sequence>
<organism evidence="2 3">
    <name type="scientific">Desulfomicrobium baculatum (strain DSM 4028 / VKM B-1378 / X)</name>
    <name type="common">Desulfovibrio baculatus</name>
    <dbReference type="NCBI Taxonomy" id="525897"/>
    <lineage>
        <taxon>Bacteria</taxon>
        <taxon>Pseudomonadati</taxon>
        <taxon>Thermodesulfobacteriota</taxon>
        <taxon>Desulfovibrionia</taxon>
        <taxon>Desulfovibrionales</taxon>
        <taxon>Desulfomicrobiaceae</taxon>
        <taxon>Desulfomicrobium</taxon>
    </lineage>
</organism>
<dbReference type="KEGG" id="dba:Dbac_1116"/>
<dbReference type="PANTHER" id="PTHR43646:SF6">
    <property type="entry name" value="PRE-MYCOFACTOCIN GLYCOSYLTRANSFERASE"/>
    <property type="match status" value="1"/>
</dbReference>
<dbReference type="HOGENOM" id="CLU_753823_0_0_7"/>
<dbReference type="Gene3D" id="3.90.550.10">
    <property type="entry name" value="Spore Coat Polysaccharide Biosynthesis Protein SpsA, Chain A"/>
    <property type="match status" value="1"/>
</dbReference>
<dbReference type="RefSeq" id="WP_015773318.1">
    <property type="nucleotide sequence ID" value="NC_013173.1"/>
</dbReference>
<evidence type="ECO:0000259" key="1">
    <source>
        <dbReference type="Pfam" id="PF00535"/>
    </source>
</evidence>
<dbReference type="Proteomes" id="UP000002216">
    <property type="component" value="Chromosome"/>
</dbReference>
<dbReference type="GO" id="GO:0016740">
    <property type="term" value="F:transferase activity"/>
    <property type="evidence" value="ECO:0007669"/>
    <property type="project" value="UniProtKB-KW"/>
</dbReference>
<evidence type="ECO:0000313" key="2">
    <source>
        <dbReference type="EMBL" id="ACU89220.1"/>
    </source>
</evidence>
<keyword evidence="2" id="KW-0808">Transferase</keyword>
<keyword evidence="3" id="KW-1185">Reference proteome</keyword>
<dbReference type="Pfam" id="PF00535">
    <property type="entry name" value="Glycos_transf_2"/>
    <property type="match status" value="1"/>
</dbReference>
<feature type="domain" description="Glycosyltransferase 2-like" evidence="1">
    <location>
        <begin position="5"/>
        <end position="158"/>
    </location>
</feature>
<accession>C7LQZ1</accession>
<dbReference type="eggNOG" id="COG1216">
    <property type="taxonomic scope" value="Bacteria"/>
</dbReference>
<dbReference type="AlphaFoldDB" id="C7LQZ1"/>
<dbReference type="EMBL" id="CP001629">
    <property type="protein sequence ID" value="ACU89220.1"/>
    <property type="molecule type" value="Genomic_DNA"/>
</dbReference>
<name>C7LQZ1_DESBD</name>
<dbReference type="STRING" id="525897.Dbac_1116"/>
<proteinExistence type="predicted"/>
<gene>
    <name evidence="2" type="ordered locus">Dbac_1116</name>
</gene>
<evidence type="ECO:0000313" key="3">
    <source>
        <dbReference type="Proteomes" id="UP000002216"/>
    </source>
</evidence>
<protein>
    <submittedName>
        <fullName evidence="2">Glycosyl transferase family 2</fullName>
    </submittedName>
</protein>
<dbReference type="SUPFAM" id="SSF53448">
    <property type="entry name" value="Nucleotide-diphospho-sugar transferases"/>
    <property type="match status" value="1"/>
</dbReference>
<dbReference type="InterPro" id="IPR029044">
    <property type="entry name" value="Nucleotide-diphossugar_trans"/>
</dbReference>
<reference evidence="2 3" key="1">
    <citation type="journal article" date="2009" name="Stand. Genomic Sci.">
        <title>Complete genome sequence of Desulfomicrobium baculatum type strain (X).</title>
        <authorList>
            <person name="Copeland A."/>
            <person name="Spring S."/>
            <person name="Goker M."/>
            <person name="Schneider S."/>
            <person name="Lapidus A."/>
            <person name="Del Rio T.G."/>
            <person name="Tice H."/>
            <person name="Cheng J.F."/>
            <person name="Chen F."/>
            <person name="Nolan M."/>
            <person name="Bruce D."/>
            <person name="Goodwin L."/>
            <person name="Pitluck S."/>
            <person name="Ivanova N."/>
            <person name="Mavrommatis K."/>
            <person name="Ovchinnikova G."/>
            <person name="Pati A."/>
            <person name="Chen A."/>
            <person name="Palaniappan K."/>
            <person name="Land M."/>
            <person name="Hauser L."/>
            <person name="Chang Y.J."/>
            <person name="Jeffries C.C."/>
            <person name="Meincke L."/>
            <person name="Sims D."/>
            <person name="Brettin T."/>
            <person name="Detter J.C."/>
            <person name="Han C."/>
            <person name="Chain P."/>
            <person name="Bristow J."/>
            <person name="Eisen J.A."/>
            <person name="Markowitz V."/>
            <person name="Hugenholtz P."/>
            <person name="Kyrpides N.C."/>
            <person name="Klenk H.P."/>
            <person name="Lucas S."/>
        </authorList>
    </citation>
    <scope>NUCLEOTIDE SEQUENCE [LARGE SCALE GENOMIC DNA]</scope>
    <source>
        <strain evidence="3">DSM 4028 / VKM B-1378 / X</strain>
    </source>
</reference>
<dbReference type="PANTHER" id="PTHR43646">
    <property type="entry name" value="GLYCOSYLTRANSFERASE"/>
    <property type="match status" value="1"/>
</dbReference>
<dbReference type="OrthoDB" id="5458181at2"/>
<dbReference type="CAZy" id="GT2">
    <property type="family name" value="Glycosyltransferase Family 2"/>
</dbReference>
<dbReference type="InterPro" id="IPR001173">
    <property type="entry name" value="Glyco_trans_2-like"/>
</dbReference>